<protein>
    <submittedName>
        <fullName evidence="6">LrgB family protein</fullName>
    </submittedName>
</protein>
<dbReference type="RefSeq" id="WP_211783501.1">
    <property type="nucleotide sequence ID" value="NZ_CP047289.1"/>
</dbReference>
<dbReference type="InterPro" id="IPR007300">
    <property type="entry name" value="CidB/LrgB"/>
</dbReference>
<evidence type="ECO:0000256" key="1">
    <source>
        <dbReference type="ARBA" id="ARBA00004141"/>
    </source>
</evidence>
<proteinExistence type="predicted"/>
<feature type="transmembrane region" description="Helical" evidence="5">
    <location>
        <begin position="37"/>
        <end position="55"/>
    </location>
</feature>
<name>A0A8J8SLE0_9RHOB</name>
<feature type="transmembrane region" description="Helical" evidence="5">
    <location>
        <begin position="12"/>
        <end position="30"/>
    </location>
</feature>
<feature type="transmembrane region" description="Helical" evidence="5">
    <location>
        <begin position="210"/>
        <end position="234"/>
    </location>
</feature>
<feature type="transmembrane region" description="Helical" evidence="5">
    <location>
        <begin position="154"/>
        <end position="174"/>
    </location>
</feature>
<organism evidence="6 7">
    <name type="scientific">Falsirhodobacter algicola</name>
    <dbReference type="NCBI Taxonomy" id="2692330"/>
    <lineage>
        <taxon>Bacteria</taxon>
        <taxon>Pseudomonadati</taxon>
        <taxon>Pseudomonadota</taxon>
        <taxon>Alphaproteobacteria</taxon>
        <taxon>Rhodobacterales</taxon>
        <taxon>Paracoccaceae</taxon>
        <taxon>Falsirhodobacter</taxon>
    </lineage>
</organism>
<gene>
    <name evidence="6" type="ORF">GR316_08365</name>
</gene>
<keyword evidence="4 5" id="KW-0472">Membrane</keyword>
<accession>A0A8J8SLE0</accession>
<sequence>MTGIWTLLSHESLLWITATVAAFFLGDTIARASGRHAAVNPVLIAVVVIVALLLLTGTDYDTYFEGAQFIHFLLGPATVALALPIRDNLHHVRRALLPLAAALVAGSVTAAVSAVGIAWALGLRPDILASLAPKSATAAVAVGISETIGGIPTLTAGLVLITGMTGAIIVTPLMNALGIRDWRARGFAVGIAAHGIGTARALQVNPIAGAFAGLGMGLNAILTAFVAPWALGLFR</sequence>
<feature type="transmembrane region" description="Helical" evidence="5">
    <location>
        <begin position="67"/>
        <end position="85"/>
    </location>
</feature>
<keyword evidence="3 5" id="KW-1133">Transmembrane helix</keyword>
<dbReference type="Proteomes" id="UP000679284">
    <property type="component" value="Chromosome"/>
</dbReference>
<dbReference type="AlphaFoldDB" id="A0A8J8SLE0"/>
<dbReference type="Pfam" id="PF04172">
    <property type="entry name" value="LrgB"/>
    <property type="match status" value="1"/>
</dbReference>
<evidence type="ECO:0000256" key="4">
    <source>
        <dbReference type="ARBA" id="ARBA00023136"/>
    </source>
</evidence>
<evidence type="ECO:0000256" key="2">
    <source>
        <dbReference type="ARBA" id="ARBA00022692"/>
    </source>
</evidence>
<dbReference type="PANTHER" id="PTHR30249:SF0">
    <property type="entry name" value="PLASTIDAL GLYCOLATE_GLYCERATE TRANSLOCATOR 1, CHLOROPLASTIC"/>
    <property type="match status" value="1"/>
</dbReference>
<evidence type="ECO:0000313" key="6">
    <source>
        <dbReference type="EMBL" id="QUS36281.1"/>
    </source>
</evidence>
<evidence type="ECO:0000313" key="7">
    <source>
        <dbReference type="Proteomes" id="UP000679284"/>
    </source>
</evidence>
<feature type="transmembrane region" description="Helical" evidence="5">
    <location>
        <begin position="97"/>
        <end position="121"/>
    </location>
</feature>
<comment type="subcellular location">
    <subcellularLocation>
        <location evidence="1">Membrane</location>
        <topology evidence="1">Multi-pass membrane protein</topology>
    </subcellularLocation>
</comment>
<evidence type="ECO:0000256" key="3">
    <source>
        <dbReference type="ARBA" id="ARBA00022989"/>
    </source>
</evidence>
<keyword evidence="2 5" id="KW-0812">Transmembrane</keyword>
<dbReference type="PANTHER" id="PTHR30249">
    <property type="entry name" value="PUTATIVE SEROTONIN TRANSPORTER"/>
    <property type="match status" value="1"/>
</dbReference>
<dbReference type="KEGG" id="fap:GR316_08365"/>
<dbReference type="EMBL" id="CP047289">
    <property type="protein sequence ID" value="QUS36281.1"/>
    <property type="molecule type" value="Genomic_DNA"/>
</dbReference>
<keyword evidence="7" id="KW-1185">Reference proteome</keyword>
<reference evidence="6" key="1">
    <citation type="submission" date="2020-01" db="EMBL/GenBank/DDBJ databases">
        <authorList>
            <person name="Yang Y."/>
            <person name="Kwon Y.M."/>
        </authorList>
    </citation>
    <scope>NUCLEOTIDE SEQUENCE</scope>
    <source>
        <strain evidence="6">PG104</strain>
    </source>
</reference>
<evidence type="ECO:0000256" key="5">
    <source>
        <dbReference type="SAM" id="Phobius"/>
    </source>
</evidence>
<dbReference type="GO" id="GO:0016020">
    <property type="term" value="C:membrane"/>
    <property type="evidence" value="ECO:0007669"/>
    <property type="project" value="UniProtKB-SubCell"/>
</dbReference>